<dbReference type="VEuPathDB" id="FungiDB:PTTG_03439"/>
<protein>
    <recommendedName>
        <fullName evidence="5">Gelsolin-like domain-containing protein</fullName>
    </recommendedName>
</protein>
<proteinExistence type="predicted"/>
<reference evidence="3" key="4">
    <citation type="submission" date="2025-05" db="UniProtKB">
        <authorList>
            <consortium name="EnsemblFungi"/>
        </authorList>
    </citation>
    <scope>IDENTIFICATION</scope>
    <source>
        <strain evidence="3">isolate 1-1 / race 1 (BBBD)</strain>
    </source>
</reference>
<dbReference type="Gene3D" id="3.40.20.10">
    <property type="entry name" value="Severin"/>
    <property type="match status" value="2"/>
</dbReference>
<accession>A0A180GV92</accession>
<dbReference type="SUPFAM" id="SSF55753">
    <property type="entry name" value="Actin depolymerizing proteins"/>
    <property type="match status" value="2"/>
</dbReference>
<dbReference type="EnsemblFungi" id="PTTG_03439-t43_1">
    <property type="protein sequence ID" value="PTTG_03439-t43_1-p1"/>
    <property type="gene ID" value="PTTG_03439"/>
</dbReference>
<evidence type="ECO:0000256" key="1">
    <source>
        <dbReference type="SAM" id="MobiDB-lite"/>
    </source>
</evidence>
<dbReference type="InterPro" id="IPR029006">
    <property type="entry name" value="ADF-H/Gelsolin-like_dom_sf"/>
</dbReference>
<evidence type="ECO:0000313" key="3">
    <source>
        <dbReference type="EnsemblFungi" id="PTTG_03439-t43_1-p1"/>
    </source>
</evidence>
<feature type="compositionally biased region" description="Polar residues" evidence="1">
    <location>
        <begin position="241"/>
        <end position="254"/>
    </location>
</feature>
<feature type="compositionally biased region" description="Polar residues" evidence="1">
    <location>
        <begin position="154"/>
        <end position="164"/>
    </location>
</feature>
<feature type="compositionally biased region" description="Basic residues" evidence="1">
    <location>
        <begin position="529"/>
        <end position="539"/>
    </location>
</feature>
<feature type="compositionally biased region" description="Pro residues" evidence="1">
    <location>
        <begin position="625"/>
        <end position="634"/>
    </location>
</feature>
<dbReference type="OrthoDB" id="6375767at2759"/>
<dbReference type="AlphaFoldDB" id="A0A180GV92"/>
<keyword evidence="4" id="KW-1185">Reference proteome</keyword>
<dbReference type="STRING" id="630390.A0A180GV92"/>
<reference evidence="2" key="1">
    <citation type="submission" date="2009-11" db="EMBL/GenBank/DDBJ databases">
        <authorList>
            <consortium name="The Broad Institute Genome Sequencing Platform"/>
            <person name="Ward D."/>
            <person name="Feldgarden M."/>
            <person name="Earl A."/>
            <person name="Young S.K."/>
            <person name="Zeng Q."/>
            <person name="Koehrsen M."/>
            <person name="Alvarado L."/>
            <person name="Berlin A."/>
            <person name="Bochicchio J."/>
            <person name="Borenstein D."/>
            <person name="Chapman S.B."/>
            <person name="Chen Z."/>
            <person name="Engels R."/>
            <person name="Freedman E."/>
            <person name="Gellesch M."/>
            <person name="Goldberg J."/>
            <person name="Griggs A."/>
            <person name="Gujja S."/>
            <person name="Heilman E."/>
            <person name="Heiman D."/>
            <person name="Hepburn T."/>
            <person name="Howarth C."/>
            <person name="Jen D."/>
            <person name="Larson L."/>
            <person name="Lewis B."/>
            <person name="Mehta T."/>
            <person name="Park D."/>
            <person name="Pearson M."/>
            <person name="Roberts A."/>
            <person name="Saif S."/>
            <person name="Shea T."/>
            <person name="Shenoy N."/>
            <person name="Sisk P."/>
            <person name="Stolte C."/>
            <person name="Sykes S."/>
            <person name="Thomson T."/>
            <person name="Walk T."/>
            <person name="White J."/>
            <person name="Yandava C."/>
            <person name="Izard J."/>
            <person name="Baranova O.V."/>
            <person name="Blanton J.M."/>
            <person name="Tanner A.C."/>
            <person name="Dewhirst F.E."/>
            <person name="Haas B."/>
            <person name="Nusbaum C."/>
            <person name="Birren B."/>
        </authorList>
    </citation>
    <scope>NUCLEOTIDE SEQUENCE [LARGE SCALE GENOMIC DNA]</scope>
    <source>
        <strain evidence="2">1-1 BBBD Race 1</strain>
    </source>
</reference>
<dbReference type="Proteomes" id="UP000005240">
    <property type="component" value="Unassembled WGS sequence"/>
</dbReference>
<feature type="region of interest" description="Disordered" evidence="1">
    <location>
        <begin position="118"/>
        <end position="164"/>
    </location>
</feature>
<feature type="compositionally biased region" description="Basic and acidic residues" evidence="1">
    <location>
        <begin position="499"/>
        <end position="509"/>
    </location>
</feature>
<sequence length="1115" mass="121232">MDNNISNPAENRPNQHNTIQYSSRFTAADPSKPVPLAHFMGARRDLNGPVLTKQRVDEKEIRPDGWESAEKRFQQAQSNPGLSSLASLLAGPGASRSNTAISSHAGNLAKRALPGMVPQDRINSNSQHGKQQQQQQRDTIKHSVSSKSNHDQPKNLSSQAATSHAASYLKPKSLADRLAQLGVSNDVQTIKTSNITTPSYLAASSPRADKFPIDQPKQQLPEAHELGQSDLTKKFNRITKASSPTFNTTPLQNSSEEKPDGKQQQRPLSLHINPTPRALPPTPNPQPRITPSPQIHPPKEPVRSVRPNDLSQPTTGPSYKRNTRPQSALPHAPHISTEGAGATLGVPNKALTASLSRLAGSNIVAQRLEWSKQKEQLGTMDEFGSPLLEASPISTSSALNSQIPSPVLPSQSINQNPVLSEHSKNSNDTPTEPASRSSSQTRLHSVHRENTGPKQTEPGCIKKQLNQYNKSTRSDEDDDQRFGINKRNKKNIGQLRGSSPDKKENEGHVTRTAAVAADVQPGVTSPLRLSHKSRARTPRRPSGSSPTKWRAEATKLCSSPGGALASRQLPSLPSFSPLMKKGTSELAAVWGTQLANPTKKVIEPDSIPKKPSPPLASPLNSHRPLPTPPPPRAPITPGRPKTATTTDSRPLPVPPSAVAPATTPLSPEPRARTRPLPTPQLKAEPTTLPKPAQDKQVAPPSQIDASKIWASYAERQQSLAALGQAGKVVQLEIFQLNRNQTDELSTTMLDTDEYGTFYSQESLLIICTMKGSRMVLMVWRGRDVGTEEDDGETEGRIGRLLKKYGIDGQARLVIVHQGYEPPELVQALGGRLLLRTGDRFDSVYQRGLDAVLTCKSFPLPTPHSHSPHRVVVIEELFLNHPTVSTVLCTGYPSLVKICSQQPPKLSLFLWKGRASDPVEVDECKLLAAQVRTEFGASKTDVEMVEEGNESERFLSMLGAATIARSYHWRYKELVPMSGMVLDSQGTSLARVSGTSVSVIWTGLELFVLVPSSPSSNTSPSRAADTRNALRLAHSLAVSSLPPLFHGPSPPSSHHHRRRLAVHCLFFPSIIPVDLRASVRFSADLDRLNEGFPNPQAMNVFSLDEATADPSFSALL</sequence>
<feature type="region of interest" description="Disordered" evidence="1">
    <location>
        <begin position="397"/>
        <end position="568"/>
    </location>
</feature>
<reference evidence="2" key="2">
    <citation type="submission" date="2016-05" db="EMBL/GenBank/DDBJ databases">
        <title>Comparative analysis highlights variable genome content of wheat rusts and divergence of the mating loci.</title>
        <authorList>
            <person name="Cuomo C.A."/>
            <person name="Bakkeren G."/>
            <person name="Szabo L."/>
            <person name="Khalil H."/>
            <person name="Joly D."/>
            <person name="Goldberg J."/>
            <person name="Young S."/>
            <person name="Zeng Q."/>
            <person name="Fellers J."/>
        </authorList>
    </citation>
    <scope>NUCLEOTIDE SEQUENCE [LARGE SCALE GENOMIC DNA]</scope>
    <source>
        <strain evidence="2">1-1 BBBD Race 1</strain>
    </source>
</reference>
<reference evidence="3 4" key="3">
    <citation type="journal article" date="2017" name="G3 (Bethesda)">
        <title>Comparative analysis highlights variable genome content of wheat rusts and divergence of the mating loci.</title>
        <authorList>
            <person name="Cuomo C.A."/>
            <person name="Bakkeren G."/>
            <person name="Khalil H.B."/>
            <person name="Panwar V."/>
            <person name="Joly D."/>
            <person name="Linning R."/>
            <person name="Sakthikumar S."/>
            <person name="Song X."/>
            <person name="Adiconis X."/>
            <person name="Fan L."/>
            <person name="Goldberg J.M."/>
            <person name="Levin J.Z."/>
            <person name="Young S."/>
            <person name="Zeng Q."/>
            <person name="Anikster Y."/>
            <person name="Bruce M."/>
            <person name="Wang M."/>
            <person name="Yin C."/>
            <person name="McCallum B."/>
            <person name="Szabo L.J."/>
            <person name="Hulbert S."/>
            <person name="Chen X."/>
            <person name="Fellers J.P."/>
        </authorList>
    </citation>
    <scope>NUCLEOTIDE SEQUENCE</scope>
    <source>
        <strain evidence="3">isolate 1-1 / race 1 (BBBD)</strain>
        <strain evidence="4">Isolate 1-1 / race 1 (BBBD)</strain>
    </source>
</reference>
<feature type="region of interest" description="Disordered" evidence="1">
    <location>
        <begin position="241"/>
        <end position="341"/>
    </location>
</feature>
<gene>
    <name evidence="2" type="ORF">PTTG_03439</name>
</gene>
<evidence type="ECO:0000313" key="2">
    <source>
        <dbReference type="EMBL" id="OAV96212.1"/>
    </source>
</evidence>
<organism evidence="2">
    <name type="scientific">Puccinia triticina (isolate 1-1 / race 1 (BBBD))</name>
    <name type="common">Brown leaf rust fungus</name>
    <dbReference type="NCBI Taxonomy" id="630390"/>
    <lineage>
        <taxon>Eukaryota</taxon>
        <taxon>Fungi</taxon>
        <taxon>Dikarya</taxon>
        <taxon>Basidiomycota</taxon>
        <taxon>Pucciniomycotina</taxon>
        <taxon>Pucciniomycetes</taxon>
        <taxon>Pucciniales</taxon>
        <taxon>Pucciniaceae</taxon>
        <taxon>Puccinia</taxon>
    </lineage>
</organism>
<feature type="compositionally biased region" description="Basic and acidic residues" evidence="1">
    <location>
        <begin position="54"/>
        <end position="73"/>
    </location>
</feature>
<feature type="region of interest" description="Disordered" evidence="1">
    <location>
        <begin position="600"/>
        <end position="700"/>
    </location>
</feature>
<feature type="compositionally biased region" description="Pro residues" evidence="1">
    <location>
        <begin position="277"/>
        <end position="296"/>
    </location>
</feature>
<evidence type="ECO:0000313" key="4">
    <source>
        <dbReference type="Proteomes" id="UP000005240"/>
    </source>
</evidence>
<feature type="compositionally biased region" description="Low complexity" evidence="1">
    <location>
        <begin position="80"/>
        <end position="95"/>
    </location>
</feature>
<feature type="region of interest" description="Disordered" evidence="1">
    <location>
        <begin position="46"/>
        <end position="100"/>
    </location>
</feature>
<name>A0A180GV92_PUCT1</name>
<feature type="compositionally biased region" description="Polar residues" evidence="1">
    <location>
        <begin position="426"/>
        <end position="443"/>
    </location>
</feature>
<feature type="compositionally biased region" description="Polar residues" evidence="1">
    <location>
        <begin position="397"/>
        <end position="418"/>
    </location>
</feature>
<feature type="compositionally biased region" description="Polar residues" evidence="1">
    <location>
        <begin position="121"/>
        <end position="130"/>
    </location>
</feature>
<evidence type="ECO:0008006" key="5">
    <source>
        <dbReference type="Google" id="ProtNLM"/>
    </source>
</evidence>
<dbReference type="EMBL" id="ADAS02000021">
    <property type="protein sequence ID" value="OAV96212.1"/>
    <property type="molecule type" value="Genomic_DNA"/>
</dbReference>